<evidence type="ECO:0000313" key="2">
    <source>
        <dbReference type="Proteomes" id="UP000599578"/>
    </source>
</evidence>
<proteinExistence type="predicted"/>
<keyword evidence="2" id="KW-1185">Reference proteome</keyword>
<protein>
    <submittedName>
        <fullName evidence="1">Uncharacterized protein</fullName>
    </submittedName>
</protein>
<comment type="caution">
    <text evidence="1">The sequence shown here is derived from an EMBL/GenBank/DDBJ whole genome shotgun (WGS) entry which is preliminary data.</text>
</comment>
<sequence length="58" mass="6782">MHPQIVTSTPHQPLHGLSGERRRRRIRLLEKARQLRRLARTEADLWLAEQYEAAAALL</sequence>
<gene>
    <name evidence="1" type="ORF">GCM10011348_19730</name>
</gene>
<evidence type="ECO:0000313" key="1">
    <source>
        <dbReference type="EMBL" id="GGO81207.1"/>
    </source>
</evidence>
<dbReference type="Proteomes" id="UP000599578">
    <property type="component" value="Unassembled WGS sequence"/>
</dbReference>
<dbReference type="EMBL" id="BMLT01000004">
    <property type="protein sequence ID" value="GGO81207.1"/>
    <property type="molecule type" value="Genomic_DNA"/>
</dbReference>
<accession>A0A918DRJ7</accession>
<name>A0A918DRJ7_9GAMM</name>
<organism evidence="1 2">
    <name type="scientific">Marinobacterium nitratireducens</name>
    <dbReference type="NCBI Taxonomy" id="518897"/>
    <lineage>
        <taxon>Bacteria</taxon>
        <taxon>Pseudomonadati</taxon>
        <taxon>Pseudomonadota</taxon>
        <taxon>Gammaproteobacteria</taxon>
        <taxon>Oceanospirillales</taxon>
        <taxon>Oceanospirillaceae</taxon>
        <taxon>Marinobacterium</taxon>
    </lineage>
</organism>
<reference evidence="1 2" key="1">
    <citation type="journal article" date="2014" name="Int. J. Syst. Evol. Microbiol.">
        <title>Complete genome sequence of Corynebacterium casei LMG S-19264T (=DSM 44701T), isolated from a smear-ripened cheese.</title>
        <authorList>
            <consortium name="US DOE Joint Genome Institute (JGI-PGF)"/>
            <person name="Walter F."/>
            <person name="Albersmeier A."/>
            <person name="Kalinowski J."/>
            <person name="Ruckert C."/>
        </authorList>
    </citation>
    <scope>NUCLEOTIDE SEQUENCE [LARGE SCALE GENOMIC DNA]</scope>
    <source>
        <strain evidence="1 2">CGMCC 1.7286</strain>
    </source>
</reference>
<dbReference type="RefSeq" id="WP_188860415.1">
    <property type="nucleotide sequence ID" value="NZ_BMLT01000004.1"/>
</dbReference>
<dbReference type="AlphaFoldDB" id="A0A918DRJ7"/>